<accession>A0A168Q184</accession>
<feature type="domain" description="Protein Zds1 C-terminal" evidence="2">
    <location>
        <begin position="585"/>
        <end position="637"/>
    </location>
</feature>
<evidence type="ECO:0000313" key="4">
    <source>
        <dbReference type="Proteomes" id="UP000078561"/>
    </source>
</evidence>
<dbReference type="AlphaFoldDB" id="A0A168Q184"/>
<keyword evidence="4" id="KW-1185">Reference proteome</keyword>
<feature type="compositionally biased region" description="Acidic residues" evidence="1">
    <location>
        <begin position="163"/>
        <end position="176"/>
    </location>
</feature>
<feature type="compositionally biased region" description="Polar residues" evidence="1">
    <location>
        <begin position="643"/>
        <end position="655"/>
    </location>
</feature>
<dbReference type="EMBL" id="LT554077">
    <property type="protein sequence ID" value="SAM03334.1"/>
    <property type="molecule type" value="Genomic_DNA"/>
</dbReference>
<protein>
    <recommendedName>
        <fullName evidence="2">Protein Zds1 C-terminal domain-containing protein</fullName>
    </recommendedName>
</protein>
<dbReference type="GO" id="GO:0010971">
    <property type="term" value="P:positive regulation of G2/M transition of mitotic cell cycle"/>
    <property type="evidence" value="ECO:0007669"/>
    <property type="project" value="TreeGrafter"/>
</dbReference>
<feature type="region of interest" description="Disordered" evidence="1">
    <location>
        <begin position="412"/>
        <end position="472"/>
    </location>
</feature>
<evidence type="ECO:0000256" key="1">
    <source>
        <dbReference type="SAM" id="MobiDB-lite"/>
    </source>
</evidence>
<name>A0A168Q184_ABSGL</name>
<feature type="region of interest" description="Disordered" evidence="1">
    <location>
        <begin position="154"/>
        <end position="181"/>
    </location>
</feature>
<dbReference type="STRING" id="4829.A0A168Q184"/>
<feature type="compositionally biased region" description="Low complexity" evidence="1">
    <location>
        <begin position="39"/>
        <end position="51"/>
    </location>
</feature>
<feature type="region of interest" description="Disordered" evidence="1">
    <location>
        <begin position="274"/>
        <end position="315"/>
    </location>
</feature>
<dbReference type="Proteomes" id="UP000078561">
    <property type="component" value="Unassembled WGS sequence"/>
</dbReference>
<feature type="compositionally biased region" description="Basic residues" evidence="1">
    <location>
        <begin position="286"/>
        <end position="295"/>
    </location>
</feature>
<feature type="region of interest" description="Disordered" evidence="1">
    <location>
        <begin position="330"/>
        <end position="375"/>
    </location>
</feature>
<dbReference type="PANTHER" id="PTHR28089:SF1">
    <property type="entry name" value="PROTEIN ZDS1-RELATED"/>
    <property type="match status" value="1"/>
</dbReference>
<feature type="compositionally biased region" description="Acidic residues" evidence="1">
    <location>
        <begin position="792"/>
        <end position="815"/>
    </location>
</feature>
<gene>
    <name evidence="3" type="primary">ABSGL_09152.1 scaffold 10682</name>
</gene>
<dbReference type="InterPro" id="IPR013941">
    <property type="entry name" value="ZDS1_C"/>
</dbReference>
<organism evidence="3">
    <name type="scientific">Absidia glauca</name>
    <name type="common">Pin mould</name>
    <dbReference type="NCBI Taxonomy" id="4829"/>
    <lineage>
        <taxon>Eukaryota</taxon>
        <taxon>Fungi</taxon>
        <taxon>Fungi incertae sedis</taxon>
        <taxon>Mucoromycota</taxon>
        <taxon>Mucoromycotina</taxon>
        <taxon>Mucoromycetes</taxon>
        <taxon>Mucorales</taxon>
        <taxon>Cunninghamellaceae</taxon>
        <taxon>Absidia</taxon>
    </lineage>
</organism>
<feature type="compositionally biased region" description="Polar residues" evidence="1">
    <location>
        <begin position="700"/>
        <end position="719"/>
    </location>
</feature>
<feature type="compositionally biased region" description="Polar residues" evidence="1">
    <location>
        <begin position="732"/>
        <end position="748"/>
    </location>
</feature>
<dbReference type="GO" id="GO:0005737">
    <property type="term" value="C:cytoplasm"/>
    <property type="evidence" value="ECO:0007669"/>
    <property type="project" value="TreeGrafter"/>
</dbReference>
<evidence type="ECO:0000259" key="2">
    <source>
        <dbReference type="SMART" id="SM01327"/>
    </source>
</evidence>
<feature type="compositionally biased region" description="Polar residues" evidence="1">
    <location>
        <begin position="460"/>
        <end position="469"/>
    </location>
</feature>
<feature type="compositionally biased region" description="Polar residues" evidence="1">
    <location>
        <begin position="52"/>
        <end position="62"/>
    </location>
</feature>
<feature type="compositionally biased region" description="Low complexity" evidence="1">
    <location>
        <begin position="549"/>
        <end position="570"/>
    </location>
</feature>
<sequence length="871" mass="96889">MSDIQPEPEILVSDRYHSPNHSIDETLPTLFDQMPSLHQQPQQQQYELQTQPANNTEQAGNENDNDDEGCHLLTAAGLTRAMETNQGQPLTEIINISTANPSHLFWVPASQHPELAPAEFEKYVTALRTTAIDKGKVRRRRSVLSVSFTAGEDGEISMTTTNDSEELNTSDDDDDGEGGRQSALDALENRQPQPHSAHLVRSNSMQSLGDMDMTNKDHGNHQTQNQDQHNKLAIKARKDKLRRSMSLQLPGNGTDPGRIPDFLVFDRNSTTLDQSPVLVPRTNRPLSRRGARTKFQRTSSISPSCMKLDSYSPPEKRWPAYRHSDSIYTSSSVVAPTPATSSSVNDPDQTNPYNDNNSTSLDSSGQGREIEPPYQHHNLSDSALLFGEPEIDLDLSLPSSKPIQPVTMVSQHMNDNSSISPGPALDLPAKDDVYSALPPHPMITSIDSTASSLPLDRSEASQPIPNVKSSPRERKSSWSWSFWSDDKKAKSEQQSISSPILTTDLETHRETNDSSNSKLDSSPPQPTTTSSTPTSKQRFGFSSLFSRKTSTSTTSSSSDTNKKPPTTTNDECPVNNVPLMPPKDFQLNKINHQRRLPIHVERAVYRLSHVKLANPRRPLHEQVIISNFMFWYLTIISQHQKEASSSSIPSQQDPGNSAPPRHVPPRTPQQIVAASKKKKKRQTKKTSQPSPNGIHKPSMRPSQTLSISSASPNQRNQSLSAAAASSSHMQDKSSWQHIDGSSKQSSTGFVIPENYLRPSSESNLSDSGTHSDHTKRHPRQQRQYARRNSSSSEDDDDDSDDDDSDDDDDDDDDDEVYSKQTNKPQRRTKSNHAFGQQHRNQPQQQQQQYPPTLSSRHSPVPMATYKKTAIS</sequence>
<feature type="region of interest" description="Disordered" evidence="1">
    <location>
        <begin position="1"/>
        <end position="70"/>
    </location>
</feature>
<dbReference type="SMART" id="SM01327">
    <property type="entry name" value="Zds_C"/>
    <property type="match status" value="1"/>
</dbReference>
<dbReference type="GO" id="GO:0030010">
    <property type="term" value="P:establishment of cell polarity"/>
    <property type="evidence" value="ECO:0007669"/>
    <property type="project" value="TreeGrafter"/>
</dbReference>
<feature type="compositionally biased region" description="Polar residues" evidence="1">
    <location>
        <begin position="757"/>
        <end position="768"/>
    </location>
</feature>
<feature type="compositionally biased region" description="Polar residues" evidence="1">
    <location>
        <begin position="330"/>
        <end position="366"/>
    </location>
</feature>
<dbReference type="Pfam" id="PF08632">
    <property type="entry name" value="Zds_C"/>
    <property type="match status" value="1"/>
</dbReference>
<reference evidence="3" key="1">
    <citation type="submission" date="2016-04" db="EMBL/GenBank/DDBJ databases">
        <authorList>
            <person name="Evans L.H."/>
            <person name="Alamgir A."/>
            <person name="Owens N."/>
            <person name="Weber N.D."/>
            <person name="Virtaneva K."/>
            <person name="Barbian K."/>
            <person name="Babar A."/>
            <person name="Rosenke K."/>
        </authorList>
    </citation>
    <scope>NUCLEOTIDE SEQUENCE [LARGE SCALE GENOMIC DNA]</scope>
    <source>
        <strain evidence="3">CBS 101.48</strain>
    </source>
</reference>
<evidence type="ECO:0000313" key="3">
    <source>
        <dbReference type="EMBL" id="SAM03334.1"/>
    </source>
</evidence>
<feature type="compositionally biased region" description="Low complexity" evidence="1">
    <location>
        <begin position="836"/>
        <end position="848"/>
    </location>
</feature>
<dbReference type="PANTHER" id="PTHR28089">
    <property type="entry name" value="PROTEIN ZDS1-RELATED"/>
    <property type="match status" value="1"/>
</dbReference>
<feature type="compositionally biased region" description="Polar residues" evidence="1">
    <location>
        <begin position="492"/>
        <end position="501"/>
    </location>
</feature>
<dbReference type="OMA" id="NDDEGCH"/>
<feature type="compositionally biased region" description="Basic residues" evidence="1">
    <location>
        <begin position="675"/>
        <end position="684"/>
    </location>
</feature>
<feature type="region of interest" description="Disordered" evidence="1">
    <location>
        <begin position="643"/>
        <end position="871"/>
    </location>
</feature>
<dbReference type="InParanoid" id="A0A168Q184"/>
<feature type="region of interest" description="Disordered" evidence="1">
    <location>
        <begin position="489"/>
        <end position="580"/>
    </location>
</feature>
<feature type="region of interest" description="Disordered" evidence="1">
    <location>
        <begin position="208"/>
        <end position="230"/>
    </location>
</feature>
<dbReference type="InterPro" id="IPR040206">
    <property type="entry name" value="Zds1/2"/>
</dbReference>
<dbReference type="OrthoDB" id="5589766at2759"/>
<proteinExistence type="predicted"/>